<dbReference type="Proteomes" id="UP001139179">
    <property type="component" value="Unassembled WGS sequence"/>
</dbReference>
<evidence type="ECO:0000256" key="4">
    <source>
        <dbReference type="SAM" id="SignalP"/>
    </source>
</evidence>
<dbReference type="RefSeq" id="WP_251224213.1">
    <property type="nucleotide sequence ID" value="NZ_JAMBOL010000015.1"/>
</dbReference>
<evidence type="ECO:0000256" key="2">
    <source>
        <dbReference type="SAM" id="Coils"/>
    </source>
</evidence>
<evidence type="ECO:0000256" key="1">
    <source>
        <dbReference type="ARBA" id="ARBA00022729"/>
    </source>
</evidence>
<keyword evidence="8" id="KW-1185">Reference proteome</keyword>
<dbReference type="PROSITE" id="PS51257">
    <property type="entry name" value="PROKAR_LIPOPROTEIN"/>
    <property type="match status" value="1"/>
</dbReference>
<dbReference type="InterPro" id="IPR016047">
    <property type="entry name" value="M23ase_b-sheet_dom"/>
</dbReference>
<protein>
    <submittedName>
        <fullName evidence="7">Peptidoglycan DD-metalloendopeptidase family protein</fullName>
    </submittedName>
</protein>
<reference evidence="7" key="1">
    <citation type="submission" date="2022-05" db="EMBL/GenBank/DDBJ databases">
        <title>Comparative Genomics of Spacecraft Associated Microbes.</title>
        <authorList>
            <person name="Tran M.T."/>
            <person name="Wright A."/>
            <person name="Seuylemezian A."/>
            <person name="Eisen J."/>
            <person name="Coil D."/>
        </authorList>
    </citation>
    <scope>NUCLEOTIDE SEQUENCE</scope>
    <source>
        <strain evidence="7">214.1.1</strain>
    </source>
</reference>
<evidence type="ECO:0000313" key="7">
    <source>
        <dbReference type="EMBL" id="MCM3715469.1"/>
    </source>
</evidence>
<accession>A0A9X2DR87</accession>
<dbReference type="PANTHER" id="PTHR21666">
    <property type="entry name" value="PEPTIDASE-RELATED"/>
    <property type="match status" value="1"/>
</dbReference>
<dbReference type="InterPro" id="IPR011055">
    <property type="entry name" value="Dup_hybrid_motif"/>
</dbReference>
<evidence type="ECO:0000256" key="3">
    <source>
        <dbReference type="SAM" id="MobiDB-lite"/>
    </source>
</evidence>
<feature type="domain" description="Peptidoglycan hydrolase PcsB coiled-coil" evidence="6">
    <location>
        <begin position="108"/>
        <end position="179"/>
    </location>
</feature>
<dbReference type="Pfam" id="PF01551">
    <property type="entry name" value="Peptidase_M23"/>
    <property type="match status" value="1"/>
</dbReference>
<feature type="coiled-coil region" evidence="2">
    <location>
        <begin position="168"/>
        <end position="219"/>
    </location>
</feature>
<proteinExistence type="predicted"/>
<comment type="caution">
    <text evidence="7">The sequence shown here is derived from an EMBL/GenBank/DDBJ whole genome shotgun (WGS) entry which is preliminary data.</text>
</comment>
<dbReference type="AlphaFoldDB" id="A0A9X2DR87"/>
<dbReference type="InterPro" id="IPR057309">
    <property type="entry name" value="PcsB_CC"/>
</dbReference>
<feature type="region of interest" description="Disordered" evidence="3">
    <location>
        <begin position="261"/>
        <end position="287"/>
    </location>
</feature>
<dbReference type="GO" id="GO:0004222">
    <property type="term" value="F:metalloendopeptidase activity"/>
    <property type="evidence" value="ECO:0007669"/>
    <property type="project" value="TreeGrafter"/>
</dbReference>
<dbReference type="CDD" id="cd12797">
    <property type="entry name" value="M23_peptidase"/>
    <property type="match status" value="1"/>
</dbReference>
<dbReference type="SUPFAM" id="SSF51261">
    <property type="entry name" value="Duplicated hybrid motif"/>
    <property type="match status" value="1"/>
</dbReference>
<evidence type="ECO:0000259" key="5">
    <source>
        <dbReference type="Pfam" id="PF01551"/>
    </source>
</evidence>
<feature type="compositionally biased region" description="Polar residues" evidence="3">
    <location>
        <begin position="264"/>
        <end position="284"/>
    </location>
</feature>
<feature type="chain" id="PRO_5040898607" evidence="4">
    <location>
        <begin position="18"/>
        <end position="415"/>
    </location>
</feature>
<evidence type="ECO:0000259" key="6">
    <source>
        <dbReference type="Pfam" id="PF24568"/>
    </source>
</evidence>
<dbReference type="EMBL" id="JAMBOL010000015">
    <property type="protein sequence ID" value="MCM3715469.1"/>
    <property type="molecule type" value="Genomic_DNA"/>
</dbReference>
<feature type="signal peptide" evidence="4">
    <location>
        <begin position="1"/>
        <end position="17"/>
    </location>
</feature>
<dbReference type="SUPFAM" id="SSF57997">
    <property type="entry name" value="Tropomyosin"/>
    <property type="match status" value="1"/>
</dbReference>
<keyword evidence="1 4" id="KW-0732">Signal</keyword>
<dbReference type="Gene3D" id="2.70.70.10">
    <property type="entry name" value="Glucose Permease (Domain IIA)"/>
    <property type="match status" value="1"/>
</dbReference>
<feature type="domain" description="M23ase beta-sheet core" evidence="5">
    <location>
        <begin position="304"/>
        <end position="399"/>
    </location>
</feature>
<dbReference type="Pfam" id="PF24568">
    <property type="entry name" value="CC_PcsB"/>
    <property type="match status" value="1"/>
</dbReference>
<dbReference type="InterPro" id="IPR050570">
    <property type="entry name" value="Cell_wall_metabolism_enzyme"/>
</dbReference>
<gene>
    <name evidence="7" type="ORF">M3202_15470</name>
</gene>
<feature type="coiled-coil region" evidence="2">
    <location>
        <begin position="30"/>
        <end position="120"/>
    </location>
</feature>
<sequence length="415" mass="46571">MKKGRFFAVLSFMTACALVWPSVDDHVFANEGLNEKISNVQEERKSNQEQARQTEEELKAVSQQLSSLNQEIRIIDEKTSETNQNLRDKQAEIDEVTKEIERLKEELKVLEERIAERDNLLKDRAKSMYQSGGAVNYLEVILGAKNFGDFLDRISALSVIAQQDKNILDAHVADYEELERMKSKVTEKLSTLEEHLSELERLKAKLEVQRKEKDQLLASVQTKESDLQSNIDMLDAEDEILRSQERSLTNQLTELETERISAAHTPSRSNGNTIENKPVVTNSGFMRPATGSITSEYGPRWGRVHHGMDIGKNGRSGDVPIVAAQEGRITTAQYSSSYGNYVVISHNVEGQQISTLYAHMDRLDVNAGQNVAKGQQIGLMGNTGQSFGAHLHFEVHTGGWNASKSNSVNPRQYLP</sequence>
<dbReference type="Gene3D" id="6.10.250.3150">
    <property type="match status" value="1"/>
</dbReference>
<keyword evidence="2" id="KW-0175">Coiled coil</keyword>
<organism evidence="7 8">
    <name type="scientific">Halalkalibacter oceani</name>
    <dbReference type="NCBI Taxonomy" id="1653776"/>
    <lineage>
        <taxon>Bacteria</taxon>
        <taxon>Bacillati</taxon>
        <taxon>Bacillota</taxon>
        <taxon>Bacilli</taxon>
        <taxon>Bacillales</taxon>
        <taxon>Bacillaceae</taxon>
        <taxon>Halalkalibacter</taxon>
    </lineage>
</organism>
<name>A0A9X2DR87_9BACI</name>
<dbReference type="PANTHER" id="PTHR21666:SF270">
    <property type="entry name" value="MUREIN HYDROLASE ACTIVATOR ENVC"/>
    <property type="match status" value="1"/>
</dbReference>
<evidence type="ECO:0000313" key="8">
    <source>
        <dbReference type="Proteomes" id="UP001139179"/>
    </source>
</evidence>